<evidence type="ECO:0000256" key="4">
    <source>
        <dbReference type="ARBA" id="ARBA00022723"/>
    </source>
</evidence>
<dbReference type="SUPFAM" id="SSF64158">
    <property type="entry name" value="2,3-Bisphosphoglycerate-independent phosphoglycerate mutase, substrate-binding domain"/>
    <property type="match status" value="1"/>
</dbReference>
<evidence type="ECO:0000256" key="8">
    <source>
        <dbReference type="HAMAP-Rule" id="MF_01038"/>
    </source>
</evidence>
<dbReference type="Gene3D" id="3.40.720.10">
    <property type="entry name" value="Alkaline Phosphatase, subunit A"/>
    <property type="match status" value="1"/>
</dbReference>
<feature type="binding site" evidence="8 11">
    <location>
        <position position="185"/>
    </location>
    <ligand>
        <name>substrate</name>
    </ligand>
</feature>
<evidence type="ECO:0000256" key="10">
    <source>
        <dbReference type="PIRSR" id="PIRSR001492-1"/>
    </source>
</evidence>
<comment type="catalytic activity">
    <reaction evidence="1 8">
        <text>(2R)-2-phosphoglycerate = (2R)-3-phosphoglycerate</text>
        <dbReference type="Rhea" id="RHEA:15901"/>
        <dbReference type="ChEBI" id="CHEBI:58272"/>
        <dbReference type="ChEBI" id="CHEBI:58289"/>
        <dbReference type="EC" id="5.4.2.12"/>
    </reaction>
</comment>
<evidence type="ECO:0000256" key="3">
    <source>
        <dbReference type="ARBA" id="ARBA00008819"/>
    </source>
</evidence>
<dbReference type="CDD" id="cd16010">
    <property type="entry name" value="iPGM"/>
    <property type="match status" value="1"/>
</dbReference>
<feature type="binding site" evidence="8 11">
    <location>
        <begin position="153"/>
        <end position="154"/>
    </location>
    <ligand>
        <name>substrate</name>
    </ligand>
</feature>
<feature type="domain" description="BPG-independent PGAM N-terminal" evidence="14">
    <location>
        <begin position="81"/>
        <end position="277"/>
    </location>
</feature>
<dbReference type="PIRSF" id="PIRSF001492">
    <property type="entry name" value="IPGAM"/>
    <property type="match status" value="1"/>
</dbReference>
<feature type="binding site" evidence="8 12">
    <location>
        <position position="11"/>
    </location>
    <ligand>
        <name>Mn(2+)</name>
        <dbReference type="ChEBI" id="CHEBI:29035"/>
        <label>2</label>
    </ligand>
</feature>
<dbReference type="NCBIfam" id="TIGR01307">
    <property type="entry name" value="pgm_bpd_ind"/>
    <property type="match status" value="1"/>
</dbReference>
<reference evidence="15" key="1">
    <citation type="submission" date="2020-04" db="EMBL/GenBank/DDBJ databases">
        <authorList>
            <person name="Zhang T."/>
        </authorList>
    </citation>
    <scope>NUCLEOTIDE SEQUENCE</scope>
    <source>
        <strain evidence="15">HKST-UBA11</strain>
    </source>
</reference>
<dbReference type="InterPro" id="IPR036646">
    <property type="entry name" value="PGAM_B_sf"/>
</dbReference>
<comment type="cofactor">
    <cofactor evidence="8">
        <name>Mn(2+)</name>
        <dbReference type="ChEBI" id="CHEBI:29035"/>
    </cofactor>
    <text evidence="8">Binds 2 manganese ions per subunit.</text>
</comment>
<keyword evidence="7 8" id="KW-0413">Isomerase</keyword>
<evidence type="ECO:0000313" key="15">
    <source>
        <dbReference type="EMBL" id="MCA9386244.1"/>
    </source>
</evidence>
<evidence type="ECO:0000256" key="7">
    <source>
        <dbReference type="ARBA" id="ARBA00023235"/>
    </source>
</evidence>
<evidence type="ECO:0000256" key="12">
    <source>
        <dbReference type="PIRSR" id="PIRSR001492-3"/>
    </source>
</evidence>
<feature type="binding site" evidence="8 12">
    <location>
        <position position="61"/>
    </location>
    <ligand>
        <name>Mn(2+)</name>
        <dbReference type="ChEBI" id="CHEBI:29035"/>
        <label>2</label>
    </ligand>
</feature>
<dbReference type="Gene3D" id="3.40.1450.10">
    <property type="entry name" value="BPG-independent phosphoglycerate mutase, domain B"/>
    <property type="match status" value="1"/>
</dbReference>
<evidence type="ECO:0000313" key="16">
    <source>
        <dbReference type="Proteomes" id="UP000754563"/>
    </source>
</evidence>
<dbReference type="GO" id="GO:0030145">
    <property type="term" value="F:manganese ion binding"/>
    <property type="evidence" value="ECO:0007669"/>
    <property type="project" value="UniProtKB-UniRule"/>
</dbReference>
<feature type="binding site" evidence="8 11">
    <location>
        <position position="122"/>
    </location>
    <ligand>
        <name>substrate</name>
    </ligand>
</feature>
<dbReference type="GO" id="GO:0006096">
    <property type="term" value="P:glycolytic process"/>
    <property type="evidence" value="ECO:0007669"/>
    <property type="project" value="UniProtKB-UniRule"/>
</dbReference>
<feature type="binding site" evidence="8 12">
    <location>
        <position position="391"/>
    </location>
    <ligand>
        <name>Mn(2+)</name>
        <dbReference type="ChEBI" id="CHEBI:29035"/>
        <label>1</label>
    </ligand>
</feature>
<comment type="similarity">
    <text evidence="3 8">Belongs to the BPG-independent phosphoglycerate mutase family.</text>
</comment>
<name>A0A955RKU6_9BACT</name>
<feature type="binding site" evidence="8 12">
    <location>
        <position position="434"/>
    </location>
    <ligand>
        <name>Mn(2+)</name>
        <dbReference type="ChEBI" id="CHEBI:29035"/>
        <label>2</label>
    </ligand>
</feature>
<keyword evidence="4 8" id="KW-0479">Metal-binding</keyword>
<evidence type="ECO:0000256" key="5">
    <source>
        <dbReference type="ARBA" id="ARBA00023152"/>
    </source>
</evidence>
<dbReference type="GO" id="GO:0005737">
    <property type="term" value="C:cytoplasm"/>
    <property type="evidence" value="ECO:0007669"/>
    <property type="project" value="InterPro"/>
</dbReference>
<dbReference type="EMBL" id="JAGQLH010000106">
    <property type="protein sequence ID" value="MCA9386244.1"/>
    <property type="molecule type" value="Genomic_DNA"/>
</dbReference>
<dbReference type="HAMAP" id="MF_01038">
    <property type="entry name" value="GpmI"/>
    <property type="match status" value="1"/>
</dbReference>
<feature type="binding site" evidence="8 12">
    <location>
        <position position="395"/>
    </location>
    <ligand>
        <name>Mn(2+)</name>
        <dbReference type="ChEBI" id="CHEBI:29035"/>
        <label>1</label>
    </ligand>
</feature>
<dbReference type="InterPro" id="IPR006124">
    <property type="entry name" value="Metalloenzyme"/>
</dbReference>
<protein>
    <recommendedName>
        <fullName evidence="8 9">2,3-bisphosphoglycerate-independent phosphoglycerate mutase</fullName>
        <shortName evidence="8">BPG-independent PGAM</shortName>
        <shortName evidence="8">Phosphoglyceromutase</shortName>
        <shortName evidence="8">iPGM</shortName>
        <ecNumber evidence="8 9">5.4.2.12</ecNumber>
    </recommendedName>
</protein>
<feature type="binding site" evidence="8 11">
    <location>
        <begin position="257"/>
        <end position="260"/>
    </location>
    <ligand>
        <name>substrate</name>
    </ligand>
</feature>
<evidence type="ECO:0000256" key="1">
    <source>
        <dbReference type="ARBA" id="ARBA00000370"/>
    </source>
</evidence>
<dbReference type="AlphaFoldDB" id="A0A955RKU6"/>
<evidence type="ECO:0000256" key="11">
    <source>
        <dbReference type="PIRSR" id="PIRSR001492-2"/>
    </source>
</evidence>
<accession>A0A955RKU6</accession>
<gene>
    <name evidence="8 15" type="primary">gpmI</name>
    <name evidence="15" type="ORF">KC717_06390</name>
</gene>
<dbReference type="GO" id="GO:0006007">
    <property type="term" value="P:glucose catabolic process"/>
    <property type="evidence" value="ECO:0007669"/>
    <property type="project" value="InterPro"/>
</dbReference>
<dbReference type="Proteomes" id="UP000754563">
    <property type="component" value="Unassembled WGS sequence"/>
</dbReference>
<evidence type="ECO:0000256" key="2">
    <source>
        <dbReference type="ARBA" id="ARBA00004798"/>
    </source>
</evidence>
<proteinExistence type="inferred from homology"/>
<reference evidence="15" key="2">
    <citation type="journal article" date="2021" name="Microbiome">
        <title>Successional dynamics and alternative stable states in a saline activated sludge microbial community over 9 years.</title>
        <authorList>
            <person name="Wang Y."/>
            <person name="Ye J."/>
            <person name="Ju F."/>
            <person name="Liu L."/>
            <person name="Boyd J.A."/>
            <person name="Deng Y."/>
            <person name="Parks D.H."/>
            <person name="Jiang X."/>
            <person name="Yin X."/>
            <person name="Woodcroft B.J."/>
            <person name="Tyson G.W."/>
            <person name="Hugenholtz P."/>
            <person name="Polz M.F."/>
            <person name="Zhang T."/>
        </authorList>
    </citation>
    <scope>NUCLEOTIDE SEQUENCE</scope>
    <source>
        <strain evidence="15">HKST-UBA11</strain>
    </source>
</reference>
<feature type="binding site" evidence="8 11">
    <location>
        <position position="190"/>
    </location>
    <ligand>
        <name>substrate</name>
    </ligand>
</feature>
<keyword evidence="6 8" id="KW-0464">Manganese</keyword>
<feature type="binding site" evidence="8 12">
    <location>
        <position position="453"/>
    </location>
    <ligand>
        <name>Mn(2+)</name>
        <dbReference type="ChEBI" id="CHEBI:29035"/>
        <label>1</label>
    </ligand>
</feature>
<dbReference type="EC" id="5.4.2.12" evidence="8 9"/>
<comment type="pathway">
    <text evidence="2 8">Carbohydrate degradation; glycolysis; pyruvate from D-glyceraldehyde 3-phosphate: step 3/5.</text>
</comment>
<dbReference type="Pfam" id="PF06415">
    <property type="entry name" value="iPGM_N"/>
    <property type="match status" value="1"/>
</dbReference>
<comment type="function">
    <text evidence="8">Catalyzes the interconversion of 2-phosphoglycerate and 3-phosphoglycerate.</text>
</comment>
<dbReference type="SUPFAM" id="SSF53649">
    <property type="entry name" value="Alkaline phosphatase-like"/>
    <property type="match status" value="1"/>
</dbReference>
<dbReference type="PANTHER" id="PTHR31637:SF0">
    <property type="entry name" value="2,3-BISPHOSPHOGLYCERATE-INDEPENDENT PHOSPHOGLYCERATE MUTASE"/>
    <property type="match status" value="1"/>
</dbReference>
<dbReference type="InterPro" id="IPR005995">
    <property type="entry name" value="Pgm_bpd_ind"/>
</dbReference>
<feature type="active site" description="Phosphoserine intermediate" evidence="8 10">
    <location>
        <position position="61"/>
    </location>
</feature>
<keyword evidence="5 8" id="KW-0324">Glycolysis</keyword>
<organism evidence="15 16">
    <name type="scientific">Candidatus Dojkabacteria bacterium</name>
    <dbReference type="NCBI Taxonomy" id="2099670"/>
    <lineage>
        <taxon>Bacteria</taxon>
        <taxon>Candidatus Dojkabacteria</taxon>
    </lineage>
</organism>
<dbReference type="Pfam" id="PF01676">
    <property type="entry name" value="Metalloenzyme"/>
    <property type="match status" value="1"/>
</dbReference>
<feature type="domain" description="Metalloenzyme" evidence="13">
    <location>
        <begin position="3"/>
        <end position="490"/>
    </location>
</feature>
<evidence type="ECO:0000259" key="14">
    <source>
        <dbReference type="Pfam" id="PF06415"/>
    </source>
</evidence>
<sequence length="504" mass="57926">MNKKAILLILDGWGMAKPDKFNAIDNAKTPNFDFLRNTYAYTELKAHGEFVGLPEGQMGTSEVNHLAIGTGRILQQTLPLINSMVENNGFAQNEQIKNLVQHVIKNESALHLVGIVSDGGVHYHMNHLFAFLKFLQGIEFKQEVYIHVFADGRDTPPKSIEGYLEELEKQIESCGIGNIASFQGRVYLDRDRDWDKTEKAFQLIKNLEGEKMQNWRDALNKSYEEEKVENDQYHKQYFFEGAKGVEEGDALFIWGFRTDRQFQILKRILDEKIKNFRLTSFINPSKDFDFDPIFPENVVEKTLAELVDTQSKKQLHITETEKYTHLTYFFNGRREVEFSQEAWELLQSNRYVKPDYNFEPSMRAFNITKEITESIENDTYDLIVANYPNTDMVGHTGNYEAAVIAAESVDYCLGKIYEALKDRLDEYTLFITADHGNSDEMWDYEANQPHSQHTLNPVPFITVTNEDVEITNADLLDGIAPTILSFMGIEVPSEMTGKPVVVKK</sequence>
<evidence type="ECO:0000259" key="13">
    <source>
        <dbReference type="Pfam" id="PF01676"/>
    </source>
</evidence>
<evidence type="ECO:0000256" key="9">
    <source>
        <dbReference type="NCBIfam" id="TIGR01307"/>
    </source>
</evidence>
<dbReference type="InterPro" id="IPR017850">
    <property type="entry name" value="Alkaline_phosphatase_core_sf"/>
</dbReference>
<dbReference type="PANTHER" id="PTHR31637">
    <property type="entry name" value="2,3-BISPHOSPHOGLYCERATE-INDEPENDENT PHOSPHOGLYCERATE MUTASE"/>
    <property type="match status" value="1"/>
</dbReference>
<comment type="subunit">
    <text evidence="8">Monomer.</text>
</comment>
<dbReference type="GO" id="GO:0004619">
    <property type="term" value="F:phosphoglycerate mutase activity"/>
    <property type="evidence" value="ECO:0007669"/>
    <property type="project" value="UniProtKB-UniRule"/>
</dbReference>
<comment type="caution">
    <text evidence="15">The sequence shown here is derived from an EMBL/GenBank/DDBJ whole genome shotgun (WGS) entry which is preliminary data.</text>
</comment>
<evidence type="ECO:0000256" key="6">
    <source>
        <dbReference type="ARBA" id="ARBA00023211"/>
    </source>
</evidence>
<dbReference type="InterPro" id="IPR011258">
    <property type="entry name" value="BPG-indep_PGM_N"/>
</dbReference>
<feature type="binding site" evidence="8 11">
    <location>
        <position position="322"/>
    </location>
    <ligand>
        <name>substrate</name>
    </ligand>
</feature>
<feature type="binding site" evidence="8 12">
    <location>
        <position position="435"/>
    </location>
    <ligand>
        <name>Mn(2+)</name>
        <dbReference type="ChEBI" id="CHEBI:29035"/>
        <label>2</label>
    </ligand>
</feature>